<dbReference type="InterPro" id="IPR007684">
    <property type="entry name" value="Znf_Ogr/Delta"/>
</dbReference>
<keyword evidence="3" id="KW-1185">Reference proteome</keyword>
<accession>A0ABP9NCL7</accession>
<evidence type="ECO:0000313" key="2">
    <source>
        <dbReference type="EMBL" id="GAA5113333.1"/>
    </source>
</evidence>
<evidence type="ECO:0000313" key="3">
    <source>
        <dbReference type="Proteomes" id="UP001500171"/>
    </source>
</evidence>
<organism evidence="2 3">
    <name type="scientific">Orbus sasakiae</name>
    <dbReference type="NCBI Taxonomy" id="1078475"/>
    <lineage>
        <taxon>Bacteria</taxon>
        <taxon>Pseudomonadati</taxon>
        <taxon>Pseudomonadota</taxon>
        <taxon>Gammaproteobacteria</taxon>
        <taxon>Orbales</taxon>
        <taxon>Orbaceae</taxon>
        <taxon>Orbus</taxon>
    </lineage>
</organism>
<name>A0ABP9NCL7_9GAMM</name>
<protein>
    <submittedName>
        <fullName evidence="2">Ogr/Delta-like zinc finger family protein</fullName>
    </submittedName>
</protein>
<dbReference type="Proteomes" id="UP001500171">
    <property type="component" value="Unassembled WGS sequence"/>
</dbReference>
<reference evidence="3" key="1">
    <citation type="journal article" date="2019" name="Int. J. Syst. Evol. Microbiol.">
        <title>The Global Catalogue of Microorganisms (GCM) 10K type strain sequencing project: providing services to taxonomists for standard genome sequencing and annotation.</title>
        <authorList>
            <consortium name="The Broad Institute Genomics Platform"/>
            <consortium name="The Broad Institute Genome Sequencing Center for Infectious Disease"/>
            <person name="Wu L."/>
            <person name="Ma J."/>
        </authorList>
    </citation>
    <scope>NUCLEOTIDE SEQUENCE [LARGE SCALE GENOMIC DNA]</scope>
    <source>
        <strain evidence="3">JCM 18050</strain>
    </source>
</reference>
<sequence>MRCPHCKNKAFIRSSEALSDLTRKQYYQCSNIYCGHTFTAMQSISETIVPSNCPDPKVNIPFSPNTKRITQTC</sequence>
<evidence type="ECO:0000259" key="1">
    <source>
        <dbReference type="Pfam" id="PF04606"/>
    </source>
</evidence>
<dbReference type="Pfam" id="PF04606">
    <property type="entry name" value="Ogr_Delta"/>
    <property type="match status" value="1"/>
</dbReference>
<gene>
    <name evidence="2" type="ORF">GCM10023211_21270</name>
</gene>
<proteinExistence type="predicted"/>
<dbReference type="EMBL" id="BAABHY010000006">
    <property type="protein sequence ID" value="GAA5113333.1"/>
    <property type="molecule type" value="Genomic_DNA"/>
</dbReference>
<comment type="caution">
    <text evidence="2">The sequence shown here is derived from an EMBL/GenBank/DDBJ whole genome shotgun (WGS) entry which is preliminary data.</text>
</comment>
<feature type="domain" description="Zinc finger Ogr/Delta-type" evidence="1">
    <location>
        <begin position="2"/>
        <end position="48"/>
    </location>
</feature>
<dbReference type="RefSeq" id="WP_345492042.1">
    <property type="nucleotide sequence ID" value="NZ_BAABHY010000006.1"/>
</dbReference>